<protein>
    <submittedName>
        <fullName evidence="2">Uncharacterized protein</fullName>
    </submittedName>
</protein>
<sequence>MGWKKKSQPKQSISSVTSMSFLTEQNLTFHRFSDGRTSCEAKTNPLCDPELINTQQQSIWATNASLDYSNTNPTLIANENETSTMKILPSTIDDSIDNRSDAGARKKRYSAYSVGNTSTISNTTVNNTQHNGSTMKLIQIKKDDDNSDSSSKQSRCSIFRGTILCLCMNLTYANIVRFPRELERHGIAFFGAISAYHVCHWYSNSFTGNGTRTIFRTRCCSLLEIITILQRSSDCWSNWLMVSCIWISMQMSLALLHIGQMSFSSVPFRQCPSTVQLVDNKYEEVAVLGQRCLQKTFLRTVSESSLSFGLLAIGLVFIWVIIMSVHTAVELIEDQFLMFAYYMTTFDLHNLSIRELPIYADLTTITSIYDRAFFEPPNTYLRSLIPSLAYLMIILAGVVSLSIAIYTSSRLIRRHPNYIYVSCSNVCVHFDASMSTLYYLSIDLEFSIGRPIFKLWLVLWSIVPVLLTAIVTCFIVFPTTRISSIEPIINDIVPKWIPIIICLLIIILVAIYETTNRLITTHSI</sequence>
<name>A0A9J6CBB2_POLVA</name>
<dbReference type="AlphaFoldDB" id="A0A9J6CBB2"/>
<feature type="transmembrane region" description="Helical" evidence="1">
    <location>
        <begin position="452"/>
        <end position="480"/>
    </location>
</feature>
<feature type="transmembrane region" description="Helical" evidence="1">
    <location>
        <begin position="492"/>
        <end position="512"/>
    </location>
</feature>
<feature type="transmembrane region" description="Helical" evidence="1">
    <location>
        <begin position="384"/>
        <end position="406"/>
    </location>
</feature>
<dbReference type="EMBL" id="JADBJN010000002">
    <property type="protein sequence ID" value="KAG5679433.1"/>
    <property type="molecule type" value="Genomic_DNA"/>
</dbReference>
<keyword evidence="3" id="KW-1185">Reference proteome</keyword>
<feature type="transmembrane region" description="Helical" evidence="1">
    <location>
        <begin position="308"/>
        <end position="329"/>
    </location>
</feature>
<comment type="caution">
    <text evidence="2">The sequence shown here is derived from an EMBL/GenBank/DDBJ whole genome shotgun (WGS) entry which is preliminary data.</text>
</comment>
<accession>A0A9J6CBB2</accession>
<organism evidence="2 3">
    <name type="scientific">Polypedilum vanderplanki</name>
    <name type="common">Sleeping chironomid midge</name>
    <dbReference type="NCBI Taxonomy" id="319348"/>
    <lineage>
        <taxon>Eukaryota</taxon>
        <taxon>Metazoa</taxon>
        <taxon>Ecdysozoa</taxon>
        <taxon>Arthropoda</taxon>
        <taxon>Hexapoda</taxon>
        <taxon>Insecta</taxon>
        <taxon>Pterygota</taxon>
        <taxon>Neoptera</taxon>
        <taxon>Endopterygota</taxon>
        <taxon>Diptera</taxon>
        <taxon>Nematocera</taxon>
        <taxon>Chironomoidea</taxon>
        <taxon>Chironomidae</taxon>
        <taxon>Chironominae</taxon>
        <taxon>Polypedilum</taxon>
        <taxon>Polypedilum</taxon>
    </lineage>
</organism>
<dbReference type="Proteomes" id="UP001107558">
    <property type="component" value="Chromosome 2"/>
</dbReference>
<gene>
    <name evidence="2" type="ORF">PVAND_009000</name>
</gene>
<evidence type="ECO:0000256" key="1">
    <source>
        <dbReference type="SAM" id="Phobius"/>
    </source>
</evidence>
<evidence type="ECO:0000313" key="3">
    <source>
        <dbReference type="Proteomes" id="UP001107558"/>
    </source>
</evidence>
<keyword evidence="1" id="KW-0472">Membrane</keyword>
<evidence type="ECO:0000313" key="2">
    <source>
        <dbReference type="EMBL" id="KAG5679433.1"/>
    </source>
</evidence>
<keyword evidence="1" id="KW-0812">Transmembrane</keyword>
<proteinExistence type="predicted"/>
<dbReference type="OrthoDB" id="6581954at2759"/>
<reference evidence="2" key="1">
    <citation type="submission" date="2021-03" db="EMBL/GenBank/DDBJ databases">
        <title>Chromosome level genome of the anhydrobiotic midge Polypedilum vanderplanki.</title>
        <authorList>
            <person name="Yoshida Y."/>
            <person name="Kikawada T."/>
            <person name="Gusev O."/>
        </authorList>
    </citation>
    <scope>NUCLEOTIDE SEQUENCE</scope>
    <source>
        <strain evidence="2">NIAS01</strain>
        <tissue evidence="2">Whole body or cell culture</tissue>
    </source>
</reference>
<keyword evidence="1" id="KW-1133">Transmembrane helix</keyword>